<feature type="domain" description="Gelsolin-like" evidence="13">
    <location>
        <begin position="757"/>
        <end position="814"/>
    </location>
</feature>
<evidence type="ECO:0000256" key="7">
    <source>
        <dbReference type="ARBA" id="ARBA00022824"/>
    </source>
</evidence>
<dbReference type="InterPro" id="IPR012990">
    <property type="entry name" value="Beta-sandwich_Sec23_24"/>
</dbReference>
<evidence type="ECO:0000259" key="13">
    <source>
        <dbReference type="Pfam" id="PF00626"/>
    </source>
</evidence>
<dbReference type="Gene3D" id="3.40.50.410">
    <property type="entry name" value="von Willebrand factor, type A domain"/>
    <property type="match status" value="1"/>
</dbReference>
<dbReference type="eggNOG" id="KOG1985">
    <property type="taxonomic scope" value="Eukaryota"/>
</dbReference>
<dbReference type="RefSeq" id="XP_022464699.1">
    <property type="nucleotide sequence ID" value="XM_022608177.1"/>
</dbReference>
<gene>
    <name evidence="18" type="primary">KNAG0E01910</name>
    <name evidence="18" type="ordered locus">KNAG_0E01910</name>
</gene>
<feature type="region of interest" description="Disordered" evidence="12">
    <location>
        <begin position="1"/>
        <end position="20"/>
    </location>
</feature>
<dbReference type="GO" id="GO:0008270">
    <property type="term" value="F:zinc ion binding"/>
    <property type="evidence" value="ECO:0007669"/>
    <property type="project" value="InterPro"/>
</dbReference>
<dbReference type="GO" id="GO:0006886">
    <property type="term" value="P:intracellular protein transport"/>
    <property type="evidence" value="ECO:0007669"/>
    <property type="project" value="InterPro"/>
</dbReference>
<keyword evidence="6" id="KW-0963">Cytoplasm</keyword>
<feature type="domain" description="Sec23/Sec24 trunk" evidence="15">
    <location>
        <begin position="290"/>
        <end position="533"/>
    </location>
</feature>
<dbReference type="Gene3D" id="1.20.120.730">
    <property type="entry name" value="Sec23/Sec24 helical domain"/>
    <property type="match status" value="1"/>
</dbReference>
<feature type="domain" description="Sec23/Sec24 helical" evidence="16">
    <location>
        <begin position="632"/>
        <end position="734"/>
    </location>
</feature>
<dbReference type="GO" id="GO:0070971">
    <property type="term" value="C:endoplasmic reticulum exit site"/>
    <property type="evidence" value="ECO:0007669"/>
    <property type="project" value="TreeGrafter"/>
</dbReference>
<evidence type="ECO:0000256" key="5">
    <source>
        <dbReference type="ARBA" id="ARBA00022448"/>
    </source>
</evidence>
<evidence type="ECO:0000259" key="16">
    <source>
        <dbReference type="Pfam" id="PF04815"/>
    </source>
</evidence>
<evidence type="ECO:0008006" key="20">
    <source>
        <dbReference type="Google" id="ProtNLM"/>
    </source>
</evidence>
<dbReference type="Gene3D" id="3.40.20.10">
    <property type="entry name" value="Severin"/>
    <property type="match status" value="1"/>
</dbReference>
<dbReference type="AlphaFoldDB" id="J7RLP3"/>
<evidence type="ECO:0000259" key="17">
    <source>
        <dbReference type="Pfam" id="PF08033"/>
    </source>
</evidence>
<evidence type="ECO:0000256" key="8">
    <source>
        <dbReference type="ARBA" id="ARBA00022892"/>
    </source>
</evidence>
<evidence type="ECO:0000256" key="10">
    <source>
        <dbReference type="ARBA" id="ARBA00023034"/>
    </source>
</evidence>
<dbReference type="InterPro" id="IPR036175">
    <property type="entry name" value="Sec23/24_helical_dom_sf"/>
</dbReference>
<proteinExistence type="inferred from homology"/>
<dbReference type="Pfam" id="PF04811">
    <property type="entry name" value="Sec23_trunk"/>
    <property type="match status" value="1"/>
</dbReference>
<evidence type="ECO:0000256" key="2">
    <source>
        <dbReference type="ARBA" id="ARBA00004496"/>
    </source>
</evidence>
<dbReference type="GO" id="GO:0000139">
    <property type="term" value="C:Golgi membrane"/>
    <property type="evidence" value="ECO:0007669"/>
    <property type="project" value="UniProtKB-SubCell"/>
</dbReference>
<evidence type="ECO:0000259" key="14">
    <source>
        <dbReference type="Pfam" id="PF04810"/>
    </source>
</evidence>
<dbReference type="Gene3D" id="2.60.40.1670">
    <property type="entry name" value="beta-sandwich domain of Sec23/24"/>
    <property type="match status" value="1"/>
</dbReference>
<dbReference type="OrthoDB" id="49016at2759"/>
<dbReference type="InterPro" id="IPR036174">
    <property type="entry name" value="Znf_Sec23_Sec24_sf"/>
</dbReference>
<dbReference type="STRING" id="1071383.J7RLP3"/>
<comment type="subcellular location">
    <subcellularLocation>
        <location evidence="2">Cytoplasm</location>
    </subcellularLocation>
    <subcellularLocation>
        <location evidence="3">Endoplasmic reticulum membrane</location>
    </subcellularLocation>
    <subcellularLocation>
        <location evidence="1">Golgi apparatus membrane</location>
    </subcellularLocation>
</comment>
<feature type="region of interest" description="Disordered" evidence="12">
    <location>
        <begin position="89"/>
        <end position="108"/>
    </location>
</feature>
<organism evidence="18 19">
    <name type="scientific">Huiozyma naganishii (strain ATCC MYA-139 / BCRC 22969 / CBS 8797 / KCTC 17520 / NBRC 10181 / NCYC 3082 / Yp74L-3)</name>
    <name type="common">Yeast</name>
    <name type="synonym">Kazachstania naganishii</name>
    <dbReference type="NCBI Taxonomy" id="1071383"/>
    <lineage>
        <taxon>Eukaryota</taxon>
        <taxon>Fungi</taxon>
        <taxon>Dikarya</taxon>
        <taxon>Ascomycota</taxon>
        <taxon>Saccharomycotina</taxon>
        <taxon>Saccharomycetes</taxon>
        <taxon>Saccharomycetales</taxon>
        <taxon>Saccharomycetaceae</taxon>
        <taxon>Huiozyma</taxon>
    </lineage>
</organism>
<name>J7RLP3_HUIN7</name>
<dbReference type="Pfam" id="PF00626">
    <property type="entry name" value="Gelsolin"/>
    <property type="match status" value="1"/>
</dbReference>
<evidence type="ECO:0000256" key="9">
    <source>
        <dbReference type="ARBA" id="ARBA00022927"/>
    </source>
</evidence>
<dbReference type="SUPFAM" id="SSF81995">
    <property type="entry name" value="beta-sandwich domain of Sec23/24"/>
    <property type="match status" value="1"/>
</dbReference>
<dbReference type="InterPro" id="IPR006900">
    <property type="entry name" value="Sec23/24_helical_dom"/>
</dbReference>
<evidence type="ECO:0000259" key="15">
    <source>
        <dbReference type="Pfam" id="PF04811"/>
    </source>
</evidence>
<keyword evidence="7" id="KW-0256">Endoplasmic reticulum</keyword>
<dbReference type="Pfam" id="PF08033">
    <property type="entry name" value="Sec23_BS"/>
    <property type="match status" value="1"/>
</dbReference>
<dbReference type="GO" id="GO:0005789">
    <property type="term" value="C:endoplasmic reticulum membrane"/>
    <property type="evidence" value="ECO:0007669"/>
    <property type="project" value="UniProtKB-SubCell"/>
</dbReference>
<reference evidence="18 19" key="1">
    <citation type="journal article" date="2011" name="Proc. Natl. Acad. Sci. U.S.A.">
        <title>Evolutionary erosion of yeast sex chromosomes by mating-type switching accidents.</title>
        <authorList>
            <person name="Gordon J.L."/>
            <person name="Armisen D."/>
            <person name="Proux-Wera E."/>
            <person name="Oheigeartaigh S.S."/>
            <person name="Byrne K.P."/>
            <person name="Wolfe K.H."/>
        </authorList>
    </citation>
    <scope>NUCLEOTIDE SEQUENCE [LARGE SCALE GENOMIC DNA]</scope>
    <source>
        <strain evidence="19">ATCC MYA-139 / BCRC 22969 / CBS 8797 / CCRC 22969 / KCTC 17520 / NBRC 10181 / NCYC 3082</strain>
    </source>
</reference>
<keyword evidence="8" id="KW-0931">ER-Golgi transport</keyword>
<dbReference type="InterPro" id="IPR006896">
    <property type="entry name" value="Sec23/24_trunk_dom"/>
</dbReference>
<keyword evidence="19" id="KW-1185">Reference proteome</keyword>
<dbReference type="PANTHER" id="PTHR13803">
    <property type="entry name" value="SEC24-RELATED PROTEIN"/>
    <property type="match status" value="1"/>
</dbReference>
<dbReference type="KEGG" id="kng:KNAG_0E01910"/>
<dbReference type="InterPro" id="IPR006895">
    <property type="entry name" value="Znf_Sec23_Sec24"/>
</dbReference>
<keyword evidence="10" id="KW-0333">Golgi apparatus</keyword>
<dbReference type="GO" id="GO:0090110">
    <property type="term" value="P:COPII-coated vesicle cargo loading"/>
    <property type="evidence" value="ECO:0007669"/>
    <property type="project" value="EnsemblFungi"/>
</dbReference>
<evidence type="ECO:0000256" key="12">
    <source>
        <dbReference type="SAM" id="MobiDB-lite"/>
    </source>
</evidence>
<dbReference type="SUPFAM" id="SSF82754">
    <property type="entry name" value="C-terminal, gelsolin-like domain of Sec23/24"/>
    <property type="match status" value="1"/>
</dbReference>
<dbReference type="InterPro" id="IPR050550">
    <property type="entry name" value="SEC23_SEC24_subfamily"/>
</dbReference>
<evidence type="ECO:0000256" key="6">
    <source>
        <dbReference type="ARBA" id="ARBA00022490"/>
    </source>
</evidence>
<evidence type="ECO:0000313" key="18">
    <source>
        <dbReference type="EMBL" id="CCK70453.1"/>
    </source>
</evidence>
<dbReference type="GO" id="GO:0030127">
    <property type="term" value="C:COPII vesicle coat"/>
    <property type="evidence" value="ECO:0007669"/>
    <property type="project" value="EnsemblFungi"/>
</dbReference>
<keyword evidence="5" id="KW-0813">Transport</keyword>
<evidence type="ECO:0000256" key="4">
    <source>
        <dbReference type="ARBA" id="ARBA00008334"/>
    </source>
</evidence>
<dbReference type="GO" id="GO:0000149">
    <property type="term" value="F:SNARE binding"/>
    <property type="evidence" value="ECO:0007669"/>
    <property type="project" value="TreeGrafter"/>
</dbReference>
<dbReference type="HOGENOM" id="CLU_004589_2_1_1"/>
<dbReference type="Pfam" id="PF04810">
    <property type="entry name" value="zf-Sec23_Sec24"/>
    <property type="match status" value="1"/>
</dbReference>
<sequence>MSHNHKRRVYPQAQFAAGPASGVTAATLNPMISTPPPTQGESFGDTRLMTPVQQHMHEQLDQVSAGVENMQLHNVPVVNPQSFYQQQSTQMGNSVHPQNGSNPQVQNQFNESNKPMNELYTVDLMASLPPPITDLDLPPPPILVPADKMVVAGETVNASSDYLRCTLNAVPKTQSLLDKSKVPFALVIRPYQHLHDNVDPPPLNSDGLIVRCRRCRSYLNPFVTFIPQSRRWRCNFCRLANDLPMQFGGGSFGDPALINATDTVDRYQRNEVNHAVMEYIAPAQYCVREPPPPIFSFILDVSLNSIKNGSLYAATTSLINSLDMIPNYKGNTLISIICMDHELHYVQVPRDSETNKTPMILDVGDLDEAFLPTPRGLLVSLTDCKQNITKVLQSIPQLFQSAASNKSALGAALRGAFKLLSVIGGKIVVVTSTLPNIGPAALKMRDQPKLADIAKEYGELLTPQNPFYKSFPIECNKSQIAVDLFLTADSYIDVTTLSSLSRYTGGQTHFYPGFQVTNEGDLTKFSREFTKHLSMDTSTESVMRARGSRGIKMKNFYGHFFNRSSDLCALTTMPRDQSYVFEAQLDDTITSEYAYIQIAILHSSNTCERRIRIITVALPTTNNLRDVYGSADQLAIFEYFNQIAIQKVMYDSLSSARELLKSKLLAIMSVYKKEISSRNEGGILPLKFPANMRMLPLLLHALTKTMAFRGGVIPVDYRSAALNYLESAPLKYAVRMAYPTIYSLHDMPEELDFPVGAVNNSFKSIQSFGLYLIDNGLEMFLWVGGDAVTALVEDVFGVPSVLDVQCGKMELPVVEGSAFNAKLRNVIATIRSRCDDDSVKYEPLYIVRGVVANEPPQYGHSNRDLAALRIWAMTNFVEDKIGTAESYMEFLQTLKVKVNK</sequence>
<evidence type="ECO:0000256" key="3">
    <source>
        <dbReference type="ARBA" id="ARBA00004586"/>
    </source>
</evidence>
<dbReference type="InterPro" id="IPR029006">
    <property type="entry name" value="ADF-H/Gelsolin-like_dom_sf"/>
</dbReference>
<dbReference type="InterPro" id="IPR036465">
    <property type="entry name" value="vWFA_dom_sf"/>
</dbReference>
<reference evidence="19" key="2">
    <citation type="submission" date="2012-08" db="EMBL/GenBank/DDBJ databases">
        <title>Genome sequence of Kazachstania naganishii.</title>
        <authorList>
            <person name="Gordon J.L."/>
            <person name="Armisen D."/>
            <person name="Proux-Wera E."/>
            <person name="OhEigeartaigh S.S."/>
            <person name="Byrne K.P."/>
            <person name="Wolfe K.H."/>
        </authorList>
    </citation>
    <scope>NUCLEOTIDE SEQUENCE [LARGE SCALE GENOMIC DNA]</scope>
    <source>
        <strain evidence="19">ATCC MYA-139 / BCRC 22969 / CBS 8797 / CCRC 22969 / KCTC 17520 / NBRC 10181 / NCYC 3082</strain>
    </source>
</reference>
<accession>J7RLP3</accession>
<protein>
    <recommendedName>
        <fullName evidence="20">Protein transport protein SEC24</fullName>
    </recommendedName>
</protein>
<dbReference type="SUPFAM" id="SSF82919">
    <property type="entry name" value="Zn-finger domain of Sec23/24"/>
    <property type="match status" value="1"/>
</dbReference>
<dbReference type="OMA" id="IMALPNV"/>
<feature type="domain" description="Sec23/Sec24 beta-sandwich" evidence="17">
    <location>
        <begin position="540"/>
        <end position="621"/>
    </location>
</feature>
<dbReference type="Proteomes" id="UP000006310">
    <property type="component" value="Chromosome 5"/>
</dbReference>
<evidence type="ECO:0000256" key="11">
    <source>
        <dbReference type="ARBA" id="ARBA00023136"/>
    </source>
</evidence>
<dbReference type="Pfam" id="PF04815">
    <property type="entry name" value="Sec23_helical"/>
    <property type="match status" value="1"/>
</dbReference>
<comment type="similarity">
    <text evidence="4">Belongs to the SEC23/SEC24 family. SEC24 subfamily.</text>
</comment>
<dbReference type="GeneID" id="34526153"/>
<keyword evidence="9" id="KW-0653">Protein transport</keyword>
<dbReference type="SUPFAM" id="SSF81811">
    <property type="entry name" value="Helical domain of Sec23/24"/>
    <property type="match status" value="1"/>
</dbReference>
<evidence type="ECO:0000313" key="19">
    <source>
        <dbReference type="Proteomes" id="UP000006310"/>
    </source>
</evidence>
<feature type="domain" description="Zinc finger Sec23/Sec24-type" evidence="14">
    <location>
        <begin position="209"/>
        <end position="246"/>
    </location>
</feature>
<evidence type="ECO:0000256" key="1">
    <source>
        <dbReference type="ARBA" id="ARBA00004394"/>
    </source>
</evidence>
<dbReference type="InterPro" id="IPR007123">
    <property type="entry name" value="Gelsolin-like_dom"/>
</dbReference>
<dbReference type="SUPFAM" id="SSF53300">
    <property type="entry name" value="vWA-like"/>
    <property type="match status" value="1"/>
</dbReference>
<dbReference type="PANTHER" id="PTHR13803:SF39">
    <property type="entry name" value="SECRETORY 24AB, ISOFORM A"/>
    <property type="match status" value="1"/>
</dbReference>
<dbReference type="InterPro" id="IPR036180">
    <property type="entry name" value="Gelsolin-like_dom_sf"/>
</dbReference>
<dbReference type="Gene3D" id="2.30.30.380">
    <property type="entry name" value="Zn-finger domain of Sec23/24"/>
    <property type="match status" value="1"/>
</dbReference>
<keyword evidence="11" id="KW-0472">Membrane</keyword>
<dbReference type="EMBL" id="HE978318">
    <property type="protein sequence ID" value="CCK70453.1"/>
    <property type="molecule type" value="Genomic_DNA"/>
</dbReference>